<dbReference type="EMBL" id="AP009384">
    <property type="protein sequence ID" value="BAF88701.1"/>
    <property type="molecule type" value="Genomic_DNA"/>
</dbReference>
<evidence type="ECO:0008006" key="4">
    <source>
        <dbReference type="Google" id="ProtNLM"/>
    </source>
</evidence>
<reference evidence="3" key="2">
    <citation type="submission" date="2007-04" db="EMBL/GenBank/DDBJ databases">
        <title>Complete genome sequence of the nitrogen-fixing bacterium Azorhizobium caulinodans ORS571.</title>
        <authorList>
            <person name="Lee K.B."/>
            <person name="Backer P.D."/>
            <person name="Aono T."/>
            <person name="Liu C.T."/>
            <person name="Suzuki S."/>
            <person name="Suzuki T."/>
            <person name="Kaneko T."/>
            <person name="Yamada M."/>
            <person name="Tabata S."/>
            <person name="Kupfer D.M."/>
            <person name="Najar F.Z."/>
            <person name="Wiley G.B."/>
            <person name="Roe B."/>
            <person name="Binnewies T."/>
            <person name="Ussery D."/>
            <person name="Vereecke D."/>
            <person name="Gevers D."/>
            <person name="Holsters M."/>
            <person name="Oyaizu H."/>
        </authorList>
    </citation>
    <scope>NUCLEOTIDE SEQUENCE [LARGE SCALE GENOMIC DNA]</scope>
    <source>
        <strain evidence="3">ATCC 43989 / DSM 5975 / JCM 20966 / LMG 6465 / NBRC 14845 / NCIMB 13405 / ORS 571</strain>
    </source>
</reference>
<feature type="transmembrane region" description="Helical" evidence="1">
    <location>
        <begin position="21"/>
        <end position="46"/>
    </location>
</feature>
<reference evidence="2 3" key="5">
    <citation type="journal article" date="2010" name="Appl. Environ. Microbiol.">
        <title>phrR-like gene praR of Azorhizobium caulinodans ORS571 is essential for symbiosis with Sesbania rostrata and is involved in expression of reb genes.</title>
        <authorList>
            <person name="Akiba N."/>
            <person name="Aono T."/>
            <person name="Toyazaki H."/>
            <person name="Sato S."/>
            <person name="Oyaizu H."/>
        </authorList>
    </citation>
    <scope>NUCLEOTIDE SEQUENCE [LARGE SCALE GENOMIC DNA]</scope>
    <source>
        <strain evidence="3">ATCC 43989 / DSM 5975 / JCM 20966 / LMG 6465 / NBRC 14845 / NCIMB 13405 / ORS 571</strain>
    </source>
</reference>
<proteinExistence type="predicted"/>
<keyword evidence="1" id="KW-1133">Transmembrane helix</keyword>
<sequence>MARAPSRARVWKVVRSWLYKVHRWVGIAACLLFAMWFASGVVMMYVPFPSLSERARREALPSIDWSAVKITPAEVTHALGAPPRDLLLHMRGTEPVYRAVRSDGTLSVLSARTGDMLPPVDGPQALALVRAGRGGAEARLVETLARDQWTVPQSYDPHRPLHLVALEDAAGTRLHISSRTGEIVLRTTRAERFWNWFGAVPHWIYVTPLRQNGTLWANVVLWISGLSLAVAVTGLWIGLLRAKLGRTRYAGGRVSPYRGWMLWHHVAGLAGGLAVLTFLFSGWMSLNPGNAFARSPLSPAQMAAFEGADGRAFPGDPAQIAPRTLPQAVEARVTWFAGRPLLLLADGRSRLTLVDAEGSPVLLSDADIAAAAPLLRPGTPILQVTRLTEADAYWYSHHRERPLPVVRIVFGDAQQSWVHVDPATGRIVGSSTASLRLYRWLYNGLHSLDLPLLLRHRPVWDGVMLALCAAGMIISVSGIVIGLRRLTRRKPAARRPEAGSAS</sequence>
<dbReference type="PANTHER" id="PTHR34219:SF6">
    <property type="entry name" value="BLR3280 PROTEIN"/>
    <property type="match status" value="1"/>
</dbReference>
<keyword evidence="1" id="KW-0472">Membrane</keyword>
<dbReference type="HOGENOM" id="CLU_043268_0_0_5"/>
<evidence type="ECO:0000313" key="3">
    <source>
        <dbReference type="Proteomes" id="UP000000270"/>
    </source>
</evidence>
<reference evidence="2 3" key="1">
    <citation type="journal article" date="2007" name="Appl. Environ. Microbiol.">
        <title>Rhizobial factors required for stem nodule maturation and maintenance in Sesbania rostrata-Azorhizobium caulinodans ORS571 symbiosis.</title>
        <authorList>
            <person name="Suzuki S."/>
            <person name="Aono T."/>
            <person name="Lee KB."/>
            <person name="Suzuki T."/>
            <person name="Liu CT."/>
            <person name="Miwa H."/>
            <person name="Wakao S."/>
            <person name="Iki T."/>
            <person name="Oyaizu H."/>
        </authorList>
    </citation>
    <scope>NUCLEOTIDE SEQUENCE [LARGE SCALE GENOMIC DNA]</scope>
    <source>
        <strain evidence="3">ATCC 43989 / DSM 5975 / JCM 20966 / LMG 6465 / NBRC 14845 / NCIMB 13405 / ORS 571</strain>
    </source>
</reference>
<organism evidence="2 3">
    <name type="scientific">Azorhizobium caulinodans (strain ATCC 43989 / DSM 5975 / JCM 20966 / LMG 6465 / NBRC 14845 / NCIMB 13405 / ORS 571)</name>
    <dbReference type="NCBI Taxonomy" id="438753"/>
    <lineage>
        <taxon>Bacteria</taxon>
        <taxon>Pseudomonadati</taxon>
        <taxon>Pseudomonadota</taxon>
        <taxon>Alphaproteobacteria</taxon>
        <taxon>Hyphomicrobiales</taxon>
        <taxon>Xanthobacteraceae</taxon>
        <taxon>Azorhizobium</taxon>
    </lineage>
</organism>
<accession>A8I8T7</accession>
<feature type="transmembrane region" description="Helical" evidence="1">
    <location>
        <begin position="215"/>
        <end position="239"/>
    </location>
</feature>
<reference evidence="2 3" key="4">
    <citation type="journal article" date="2009" name="Appl. Environ. Microbiol.">
        <title>Comparative genome-wide transcriptional profiling of Azorhizobium caulinodans ORS571 grown under free-living and symbiotic conditions.</title>
        <authorList>
            <person name="Tsukada S."/>
            <person name="Aono T."/>
            <person name="Akiba N."/>
            <person name="Lee KB."/>
            <person name="Liu CT."/>
            <person name="Toyazaki H."/>
            <person name="Oyaizu H."/>
        </authorList>
    </citation>
    <scope>NUCLEOTIDE SEQUENCE [LARGE SCALE GENOMIC DNA]</scope>
    <source>
        <strain evidence="3">ATCC 43989 / DSM 5975 / JCM 20966 / LMG 6465 / NBRC 14845 / NCIMB 13405 / ORS 571</strain>
    </source>
</reference>
<dbReference type="KEGG" id="azc:AZC_2703"/>
<evidence type="ECO:0000313" key="2">
    <source>
        <dbReference type="EMBL" id="BAF88701.1"/>
    </source>
</evidence>
<protein>
    <recommendedName>
        <fullName evidence="4">PepSY-associated TM helix</fullName>
    </recommendedName>
</protein>
<keyword evidence="1" id="KW-0812">Transmembrane</keyword>
<dbReference type="PANTHER" id="PTHR34219">
    <property type="entry name" value="IRON-REGULATED INNER MEMBRANE PROTEIN-RELATED"/>
    <property type="match status" value="1"/>
</dbReference>
<feature type="transmembrane region" description="Helical" evidence="1">
    <location>
        <begin position="260"/>
        <end position="280"/>
    </location>
</feature>
<name>A8I8T7_AZOC5</name>
<dbReference type="eggNOG" id="COG3182">
    <property type="taxonomic scope" value="Bacteria"/>
</dbReference>
<reference evidence="2 3" key="3">
    <citation type="journal article" date="2008" name="BMC Genomics">
        <title>The genome of the versatile nitrogen fixer Azorhizobium caulinodans ORS571.</title>
        <authorList>
            <person name="Lee KB."/>
            <person name="Backer P.D."/>
            <person name="Aono T."/>
            <person name="Liu CT."/>
            <person name="Suzuki S."/>
            <person name="Suzuki T."/>
            <person name="Kaneko T."/>
            <person name="Yamada M."/>
            <person name="Tabata S."/>
            <person name="Kupfer D.M."/>
            <person name="Najar F.Z."/>
            <person name="Wiley G.B."/>
            <person name="Roe B."/>
            <person name="Binnewies T.T."/>
            <person name="Ussery D.W."/>
            <person name="D'Haeze W."/>
            <person name="Herder J.D."/>
            <person name="Gevers D."/>
            <person name="Vereecke D."/>
            <person name="Holsters M."/>
            <person name="Oyaizu H."/>
        </authorList>
    </citation>
    <scope>NUCLEOTIDE SEQUENCE [LARGE SCALE GENOMIC DNA]</scope>
    <source>
        <strain evidence="3">ATCC 43989 / DSM 5975 / JCM 20966 / LMG 6465 / NBRC 14845 / NCIMB 13405 / ORS 571</strain>
    </source>
</reference>
<evidence type="ECO:0000256" key="1">
    <source>
        <dbReference type="SAM" id="Phobius"/>
    </source>
</evidence>
<dbReference type="Proteomes" id="UP000000270">
    <property type="component" value="Chromosome"/>
</dbReference>
<dbReference type="RefSeq" id="WP_012171227.1">
    <property type="nucleotide sequence ID" value="NC_009937.1"/>
</dbReference>
<dbReference type="STRING" id="438753.AZC_2703"/>
<keyword evidence="3" id="KW-1185">Reference proteome</keyword>
<feature type="transmembrane region" description="Helical" evidence="1">
    <location>
        <begin position="462"/>
        <end position="483"/>
    </location>
</feature>
<gene>
    <name evidence="2" type="ordered locus">AZC_2703</name>
</gene>
<dbReference type="InterPro" id="IPR005625">
    <property type="entry name" value="PepSY-ass_TM"/>
</dbReference>
<reference evidence="2 3" key="6">
    <citation type="journal article" date="2011" name="Appl. Environ. Microbiol.">
        <title>Involvement of the azorhizobial chromosome partition gene (parA) in the onset of bacteroid differentiation during Sesbania rostrata stem nodule development.</title>
        <authorList>
            <person name="Liu CT."/>
            <person name="Lee KB."/>
            <person name="Wang YS."/>
            <person name="Peng MH."/>
            <person name="Lee KT."/>
            <person name="Suzuki S."/>
            <person name="Suzuki T."/>
            <person name="Oyaizu H."/>
        </authorList>
    </citation>
    <scope>NUCLEOTIDE SEQUENCE [LARGE SCALE GENOMIC DNA]</scope>
    <source>
        <strain evidence="3">ATCC 43989 / DSM 5975 / JCM 20966 / LMG 6465 / NBRC 14845 / NCIMB 13405 / ORS 571</strain>
    </source>
</reference>
<dbReference type="AlphaFoldDB" id="A8I8T7"/>